<dbReference type="PROSITE" id="PS50011">
    <property type="entry name" value="PROTEIN_KINASE_DOM"/>
    <property type="match status" value="1"/>
</dbReference>
<dbReference type="InterPro" id="IPR011009">
    <property type="entry name" value="Kinase-like_dom_sf"/>
</dbReference>
<dbReference type="SUPFAM" id="SSF56112">
    <property type="entry name" value="Protein kinase-like (PK-like)"/>
    <property type="match status" value="1"/>
</dbReference>
<accession>A0A9N9AR74</accession>
<dbReference type="GO" id="GO:0005524">
    <property type="term" value="F:ATP binding"/>
    <property type="evidence" value="ECO:0007669"/>
    <property type="project" value="UniProtKB-UniRule"/>
</dbReference>
<feature type="domain" description="Protein kinase" evidence="2">
    <location>
        <begin position="217"/>
        <end position="267"/>
    </location>
</feature>
<proteinExistence type="predicted"/>
<gene>
    <name evidence="3" type="ORF">DERYTH_LOCUS4629</name>
</gene>
<dbReference type="InterPro" id="IPR017441">
    <property type="entry name" value="Protein_kinase_ATP_BS"/>
</dbReference>
<protein>
    <submittedName>
        <fullName evidence="3">18497_t:CDS:1</fullName>
    </submittedName>
</protein>
<dbReference type="InterPro" id="IPR000719">
    <property type="entry name" value="Prot_kinase_dom"/>
</dbReference>
<evidence type="ECO:0000313" key="4">
    <source>
        <dbReference type="Proteomes" id="UP000789405"/>
    </source>
</evidence>
<keyword evidence="4" id="KW-1185">Reference proteome</keyword>
<organism evidence="3 4">
    <name type="scientific">Dentiscutata erythropus</name>
    <dbReference type="NCBI Taxonomy" id="1348616"/>
    <lineage>
        <taxon>Eukaryota</taxon>
        <taxon>Fungi</taxon>
        <taxon>Fungi incertae sedis</taxon>
        <taxon>Mucoromycota</taxon>
        <taxon>Glomeromycotina</taxon>
        <taxon>Glomeromycetes</taxon>
        <taxon>Diversisporales</taxon>
        <taxon>Gigasporaceae</taxon>
        <taxon>Dentiscutata</taxon>
    </lineage>
</organism>
<dbReference type="Pfam" id="PF07534">
    <property type="entry name" value="TLD"/>
    <property type="match status" value="1"/>
</dbReference>
<comment type="caution">
    <text evidence="3">The sequence shown here is derived from an EMBL/GenBank/DDBJ whole genome shotgun (WGS) entry which is preliminary data.</text>
</comment>
<name>A0A9N9AR74_9GLOM</name>
<keyword evidence="1" id="KW-0547">Nucleotide-binding</keyword>
<dbReference type="Proteomes" id="UP000789405">
    <property type="component" value="Unassembled WGS sequence"/>
</dbReference>
<dbReference type="Gene3D" id="3.30.200.20">
    <property type="entry name" value="Phosphorylase Kinase, domain 1"/>
    <property type="match status" value="1"/>
</dbReference>
<dbReference type="InterPro" id="IPR006571">
    <property type="entry name" value="TLDc_dom"/>
</dbReference>
<reference evidence="3" key="1">
    <citation type="submission" date="2021-06" db="EMBL/GenBank/DDBJ databases">
        <authorList>
            <person name="Kallberg Y."/>
            <person name="Tangrot J."/>
            <person name="Rosling A."/>
        </authorList>
    </citation>
    <scope>NUCLEOTIDE SEQUENCE</scope>
    <source>
        <strain evidence="3">MA453B</strain>
    </source>
</reference>
<evidence type="ECO:0000313" key="3">
    <source>
        <dbReference type="EMBL" id="CAG8537188.1"/>
    </source>
</evidence>
<dbReference type="PROSITE" id="PS00107">
    <property type="entry name" value="PROTEIN_KINASE_ATP"/>
    <property type="match status" value="1"/>
</dbReference>
<sequence>MIKNPKINSTLITVEDSREIICQIDPSLNNIDTFIIPDKLKLLLKGKADGFGRDIFFKKLKNIERTILILRIKDSPEIIGGYNPLKWKKLGSFNSTDCCYSETCASFIFSLKRGNLENSIFSKIAFSKHAIYREKGLGPCFSLDLFMASDKKGKTWGCFKSDYECKIRDLDGWFQIEDYEKLIMSSSNVSEKSEKYHDWLKKELEKGNIAFFEYSLFSNIKNIGEGGFGLVSSAEYDGVKVALKSLKTKEATREFVNETTAHSYISS</sequence>
<dbReference type="AlphaFoldDB" id="A0A9N9AR74"/>
<dbReference type="OrthoDB" id="2427621at2759"/>
<dbReference type="GO" id="GO:0004672">
    <property type="term" value="F:protein kinase activity"/>
    <property type="evidence" value="ECO:0007669"/>
    <property type="project" value="InterPro"/>
</dbReference>
<dbReference type="EMBL" id="CAJVPY010001801">
    <property type="protein sequence ID" value="CAG8537188.1"/>
    <property type="molecule type" value="Genomic_DNA"/>
</dbReference>
<feature type="binding site" evidence="1">
    <location>
        <position position="244"/>
    </location>
    <ligand>
        <name>ATP</name>
        <dbReference type="ChEBI" id="CHEBI:30616"/>
    </ligand>
</feature>
<evidence type="ECO:0000259" key="2">
    <source>
        <dbReference type="PROSITE" id="PS50011"/>
    </source>
</evidence>
<keyword evidence="1" id="KW-0067">ATP-binding</keyword>
<evidence type="ECO:0000256" key="1">
    <source>
        <dbReference type="PROSITE-ProRule" id="PRU10141"/>
    </source>
</evidence>